<dbReference type="GO" id="GO:0015123">
    <property type="term" value="F:acetate transmembrane transporter activity"/>
    <property type="evidence" value="ECO:0007669"/>
    <property type="project" value="TreeGrafter"/>
</dbReference>
<evidence type="ECO:0000256" key="6">
    <source>
        <dbReference type="SAM" id="MobiDB-lite"/>
    </source>
</evidence>
<keyword evidence="5 7" id="KW-0472">Membrane</keyword>
<feature type="region of interest" description="Disordered" evidence="6">
    <location>
        <begin position="1"/>
        <end position="20"/>
    </location>
</feature>
<dbReference type="EMBL" id="CDMC01000010">
    <property type="protein sequence ID" value="CEL07731.1"/>
    <property type="molecule type" value="Genomic_DNA"/>
</dbReference>
<keyword evidence="4 7" id="KW-1133">Transmembrane helix</keyword>
<feature type="transmembrane region" description="Helical" evidence="7">
    <location>
        <begin position="57"/>
        <end position="74"/>
    </location>
</feature>
<sequence>MSSTSDFAPGTSKAGDPDTLASSNHLDRLLTAGGHVNDRSQLPLPVVHRSFANPTPLGLISFAADIFLISVYGLHARGIQSPNAMIGMLIFFGGVCQFLAGIMEFITGNTFGATVFPSYAAFNLSYALIYIPGSGILSAYTDATTGALRPEFNQALALYLWVWFIITVLYTVAAMRSTWVLFLDLLALSVCLLLLACGFMTGVEGLLTAGYAVGVVVCFLSFWAGCTGLYTGITPIKLPAFEMGSRV</sequence>
<dbReference type="AlphaFoldDB" id="A0A0U5G848"/>
<dbReference type="Proteomes" id="UP000054771">
    <property type="component" value="Unassembled WGS sequence"/>
</dbReference>
<keyword evidence="3 7" id="KW-0812">Transmembrane</keyword>
<feature type="transmembrane region" description="Helical" evidence="7">
    <location>
        <begin position="152"/>
        <end position="173"/>
    </location>
</feature>
<dbReference type="Pfam" id="PF01184">
    <property type="entry name" value="Gpr1_Fun34_YaaH"/>
    <property type="match status" value="1"/>
</dbReference>
<comment type="similarity">
    <text evidence="2">Belongs to the acetate uptake transporter (AceTr) (TC 2.A.96) family.</text>
</comment>
<feature type="transmembrane region" description="Helical" evidence="7">
    <location>
        <begin position="179"/>
        <end position="199"/>
    </location>
</feature>
<evidence type="ECO:0000256" key="5">
    <source>
        <dbReference type="ARBA" id="ARBA00023136"/>
    </source>
</evidence>
<dbReference type="PANTHER" id="PTHR31123">
    <property type="entry name" value="ACCUMULATION OF DYADS PROTEIN 2-RELATED"/>
    <property type="match status" value="1"/>
</dbReference>
<accession>A0A0U5G848</accession>
<protein>
    <recommendedName>
        <fullName evidence="10">GPR1/FUN34/yaaH family protein</fullName>
    </recommendedName>
</protein>
<proteinExistence type="inferred from homology"/>
<reference evidence="9" key="1">
    <citation type="journal article" date="2016" name="Genome Announc.">
        <title>Draft genome sequences of fungus Aspergillus calidoustus.</title>
        <authorList>
            <person name="Horn F."/>
            <person name="Linde J."/>
            <person name="Mattern D.J."/>
            <person name="Walther G."/>
            <person name="Guthke R."/>
            <person name="Scherlach K."/>
            <person name="Martin K."/>
            <person name="Brakhage A.A."/>
            <person name="Petzke L."/>
            <person name="Valiante V."/>
        </authorList>
    </citation>
    <scope>NUCLEOTIDE SEQUENCE [LARGE SCALE GENOMIC DNA]</scope>
    <source>
        <strain evidence="9">SF006504</strain>
    </source>
</reference>
<dbReference type="GO" id="GO:0005886">
    <property type="term" value="C:plasma membrane"/>
    <property type="evidence" value="ECO:0007669"/>
    <property type="project" value="TreeGrafter"/>
</dbReference>
<keyword evidence="9" id="KW-1185">Reference proteome</keyword>
<comment type="subcellular location">
    <subcellularLocation>
        <location evidence="1">Membrane</location>
        <topology evidence="1">Multi-pass membrane protein</topology>
    </subcellularLocation>
</comment>
<evidence type="ECO:0000313" key="8">
    <source>
        <dbReference type="EMBL" id="CEL07731.1"/>
    </source>
</evidence>
<evidence type="ECO:0000256" key="7">
    <source>
        <dbReference type="SAM" id="Phobius"/>
    </source>
</evidence>
<dbReference type="OMA" id="INTFAGW"/>
<evidence type="ECO:0000256" key="1">
    <source>
        <dbReference type="ARBA" id="ARBA00004141"/>
    </source>
</evidence>
<gene>
    <name evidence="8" type="ORF">ASPCAL10886</name>
</gene>
<evidence type="ECO:0000256" key="4">
    <source>
        <dbReference type="ARBA" id="ARBA00022989"/>
    </source>
</evidence>
<dbReference type="InterPro" id="IPR000791">
    <property type="entry name" value="Gpr1/Fun34/SatP-like"/>
</dbReference>
<dbReference type="STRING" id="454130.A0A0U5G848"/>
<name>A0A0U5G848_ASPCI</name>
<evidence type="ECO:0008006" key="10">
    <source>
        <dbReference type="Google" id="ProtNLM"/>
    </source>
</evidence>
<feature type="transmembrane region" description="Helical" evidence="7">
    <location>
        <begin position="119"/>
        <end position="140"/>
    </location>
</feature>
<dbReference type="PANTHER" id="PTHR31123:SF1">
    <property type="entry name" value="ACCUMULATION OF DYADS PROTEIN 2-RELATED"/>
    <property type="match status" value="1"/>
</dbReference>
<evidence type="ECO:0000256" key="2">
    <source>
        <dbReference type="ARBA" id="ARBA00005587"/>
    </source>
</evidence>
<dbReference type="NCBIfam" id="NF038013">
    <property type="entry name" value="AceTr_1"/>
    <property type="match status" value="1"/>
</dbReference>
<evidence type="ECO:0000313" key="9">
    <source>
        <dbReference type="Proteomes" id="UP000054771"/>
    </source>
</evidence>
<feature type="transmembrane region" description="Helical" evidence="7">
    <location>
        <begin position="86"/>
        <end position="107"/>
    </location>
</feature>
<dbReference type="OrthoDB" id="3648309at2759"/>
<evidence type="ECO:0000256" key="3">
    <source>
        <dbReference type="ARBA" id="ARBA00022692"/>
    </source>
</evidence>
<organism evidence="8 9">
    <name type="scientific">Aspergillus calidoustus</name>
    <dbReference type="NCBI Taxonomy" id="454130"/>
    <lineage>
        <taxon>Eukaryota</taxon>
        <taxon>Fungi</taxon>
        <taxon>Dikarya</taxon>
        <taxon>Ascomycota</taxon>
        <taxon>Pezizomycotina</taxon>
        <taxon>Eurotiomycetes</taxon>
        <taxon>Eurotiomycetidae</taxon>
        <taxon>Eurotiales</taxon>
        <taxon>Aspergillaceae</taxon>
        <taxon>Aspergillus</taxon>
        <taxon>Aspergillus subgen. Nidulantes</taxon>
    </lineage>
</organism>
<feature type="transmembrane region" description="Helical" evidence="7">
    <location>
        <begin position="211"/>
        <end position="233"/>
    </location>
</feature>
<dbReference type="InterPro" id="IPR051633">
    <property type="entry name" value="AceTr"/>
</dbReference>